<feature type="region of interest" description="Disordered" evidence="1">
    <location>
        <begin position="1"/>
        <end position="22"/>
    </location>
</feature>
<dbReference type="EMBL" id="JBHUDM010000005">
    <property type="protein sequence ID" value="MFD1643470.1"/>
    <property type="molecule type" value="Genomic_DNA"/>
</dbReference>
<name>A0ABD6DAX0_9EURY</name>
<protein>
    <submittedName>
        <fullName evidence="2">Uncharacterized protein</fullName>
    </submittedName>
</protein>
<evidence type="ECO:0000313" key="3">
    <source>
        <dbReference type="Proteomes" id="UP001597052"/>
    </source>
</evidence>
<proteinExistence type="predicted"/>
<gene>
    <name evidence="2" type="ORF">ACFSBW_16465</name>
</gene>
<comment type="caution">
    <text evidence="2">The sequence shown here is derived from an EMBL/GenBank/DDBJ whole genome shotgun (WGS) entry which is preliminary data.</text>
</comment>
<dbReference type="Proteomes" id="UP001597052">
    <property type="component" value="Unassembled WGS sequence"/>
</dbReference>
<keyword evidence="3" id="KW-1185">Reference proteome</keyword>
<accession>A0ABD6DAX0</accession>
<evidence type="ECO:0000256" key="1">
    <source>
        <dbReference type="SAM" id="MobiDB-lite"/>
    </source>
</evidence>
<sequence length="123" mass="13947">MPILSADELKDRGWEDPLDESPIDTPDGWFRGAVVHTGGHIFCRIWSTRDEVGDREPDEPDTYFEAVYGSGFQGVDIDRYEYNEDHSEWRYEGNVVSAVAEEQTDEACAELAAELMEDQDVPS</sequence>
<reference evidence="2 3" key="1">
    <citation type="journal article" date="2019" name="Int. J. Syst. Evol. Microbiol.">
        <title>The Global Catalogue of Microorganisms (GCM) 10K type strain sequencing project: providing services to taxonomists for standard genome sequencing and annotation.</title>
        <authorList>
            <consortium name="The Broad Institute Genomics Platform"/>
            <consortium name="The Broad Institute Genome Sequencing Center for Infectious Disease"/>
            <person name="Wu L."/>
            <person name="Ma J."/>
        </authorList>
    </citation>
    <scope>NUCLEOTIDE SEQUENCE [LARGE SCALE GENOMIC DNA]</scope>
    <source>
        <strain evidence="2 3">CGMCC 1.10593</strain>
    </source>
</reference>
<organism evidence="2 3">
    <name type="scientific">Halohasta litorea</name>
    <dbReference type="NCBI Taxonomy" id="869891"/>
    <lineage>
        <taxon>Archaea</taxon>
        <taxon>Methanobacteriati</taxon>
        <taxon>Methanobacteriota</taxon>
        <taxon>Stenosarchaea group</taxon>
        <taxon>Halobacteria</taxon>
        <taxon>Halobacteriales</taxon>
        <taxon>Haloferacaceae</taxon>
        <taxon>Halohasta</taxon>
    </lineage>
</organism>
<dbReference type="RefSeq" id="WP_256397136.1">
    <property type="nucleotide sequence ID" value="NZ_JANHDJ010000006.1"/>
</dbReference>
<evidence type="ECO:0000313" key="2">
    <source>
        <dbReference type="EMBL" id="MFD1643470.1"/>
    </source>
</evidence>
<dbReference type="AlphaFoldDB" id="A0ABD6DAX0"/>